<evidence type="ECO:0000256" key="2">
    <source>
        <dbReference type="ARBA" id="ARBA00022614"/>
    </source>
</evidence>
<evidence type="ECO:0000256" key="1">
    <source>
        <dbReference type="ARBA" id="ARBA00022468"/>
    </source>
</evidence>
<reference evidence="4 5" key="1">
    <citation type="journal article" date="2012" name="Genome Biol.">
        <title>Genome and low-iron response of an oceanic diatom adapted to chronic iron limitation.</title>
        <authorList>
            <person name="Lommer M."/>
            <person name="Specht M."/>
            <person name="Roy A.S."/>
            <person name="Kraemer L."/>
            <person name="Andreson R."/>
            <person name="Gutowska M.A."/>
            <person name="Wolf J."/>
            <person name="Bergner S.V."/>
            <person name="Schilhabel M.B."/>
            <person name="Klostermeier U.C."/>
            <person name="Beiko R.G."/>
            <person name="Rosenstiel P."/>
            <person name="Hippler M."/>
            <person name="Laroche J."/>
        </authorList>
    </citation>
    <scope>NUCLEOTIDE SEQUENCE [LARGE SCALE GENOMIC DNA]</scope>
    <source>
        <strain evidence="4 5">CCMP1005</strain>
    </source>
</reference>
<proteinExistence type="predicted"/>
<dbReference type="AlphaFoldDB" id="K0QZD5"/>
<dbReference type="PANTHER" id="PTHR24113:SF12">
    <property type="entry name" value="RAN GTPASE-ACTIVATING PROTEIN 1"/>
    <property type="match status" value="1"/>
</dbReference>
<keyword evidence="2" id="KW-0433">Leucine-rich repeat</keyword>
<dbReference type="InterPro" id="IPR027038">
    <property type="entry name" value="RanGap"/>
</dbReference>
<keyword evidence="1" id="KW-0343">GTPase activation</keyword>
<sequence>MDLPGGNIRSLMLGDNKLGEEGCSAIARALRNNDNLEFLYLDDNQIGVMGLEMLADALRTNSSLKRLHLKHNSFQRMKPLIRCVFNEESVESVADSNHSLKHIFLNCGYEYESEELEMLMKLNRLGPRLARRKKVAMFLQRDLDRRLFGLGLDLKLLPYLLSILSDNGNLDSLLRVVKGVPSEVSSYRRYRCDEFDAREYSMDIEFL</sequence>
<dbReference type="GO" id="GO:0005634">
    <property type="term" value="C:nucleus"/>
    <property type="evidence" value="ECO:0007669"/>
    <property type="project" value="TreeGrafter"/>
</dbReference>
<accession>K0QZD5</accession>
<dbReference type="GO" id="GO:0006913">
    <property type="term" value="P:nucleocytoplasmic transport"/>
    <property type="evidence" value="ECO:0007669"/>
    <property type="project" value="TreeGrafter"/>
</dbReference>
<dbReference type="eggNOG" id="ENOG502QYQ1">
    <property type="taxonomic scope" value="Eukaryota"/>
</dbReference>
<evidence type="ECO:0000313" key="4">
    <source>
        <dbReference type="EMBL" id="EJK44505.1"/>
    </source>
</evidence>
<dbReference type="PANTHER" id="PTHR24113">
    <property type="entry name" value="RAN GTPASE-ACTIVATING PROTEIN 1"/>
    <property type="match status" value="1"/>
</dbReference>
<dbReference type="GO" id="GO:0031267">
    <property type="term" value="F:small GTPase binding"/>
    <property type="evidence" value="ECO:0007669"/>
    <property type="project" value="TreeGrafter"/>
</dbReference>
<dbReference type="SUPFAM" id="SSF52047">
    <property type="entry name" value="RNI-like"/>
    <property type="match status" value="1"/>
</dbReference>
<evidence type="ECO:0000256" key="3">
    <source>
        <dbReference type="ARBA" id="ARBA00022737"/>
    </source>
</evidence>
<dbReference type="OrthoDB" id="45061at2759"/>
<comment type="caution">
    <text evidence="4">The sequence shown here is derived from an EMBL/GenBank/DDBJ whole genome shotgun (WGS) entry which is preliminary data.</text>
</comment>
<dbReference type="InterPro" id="IPR032675">
    <property type="entry name" value="LRR_dom_sf"/>
</dbReference>
<gene>
    <name evidence="4" type="ORF">THAOC_36947</name>
</gene>
<dbReference type="Proteomes" id="UP000266841">
    <property type="component" value="Unassembled WGS sequence"/>
</dbReference>
<dbReference type="OMA" id="FDAREYS"/>
<evidence type="ECO:0000313" key="5">
    <source>
        <dbReference type="Proteomes" id="UP000266841"/>
    </source>
</evidence>
<keyword evidence="5" id="KW-1185">Reference proteome</keyword>
<keyword evidence="3" id="KW-0677">Repeat</keyword>
<dbReference type="EMBL" id="AGNL01049600">
    <property type="protein sequence ID" value="EJK44505.1"/>
    <property type="molecule type" value="Genomic_DNA"/>
</dbReference>
<dbReference type="GO" id="GO:0005829">
    <property type="term" value="C:cytosol"/>
    <property type="evidence" value="ECO:0007669"/>
    <property type="project" value="TreeGrafter"/>
</dbReference>
<dbReference type="GO" id="GO:0048471">
    <property type="term" value="C:perinuclear region of cytoplasm"/>
    <property type="evidence" value="ECO:0007669"/>
    <property type="project" value="TreeGrafter"/>
</dbReference>
<dbReference type="GO" id="GO:0005096">
    <property type="term" value="F:GTPase activator activity"/>
    <property type="evidence" value="ECO:0007669"/>
    <property type="project" value="UniProtKB-KW"/>
</dbReference>
<dbReference type="Gene3D" id="3.80.10.10">
    <property type="entry name" value="Ribonuclease Inhibitor"/>
    <property type="match status" value="1"/>
</dbReference>
<dbReference type="SMART" id="SM00368">
    <property type="entry name" value="LRR_RI"/>
    <property type="match status" value="2"/>
</dbReference>
<protein>
    <submittedName>
        <fullName evidence="4">Uncharacterized protein</fullName>
    </submittedName>
</protein>
<name>K0QZD5_THAOC</name>
<organism evidence="4 5">
    <name type="scientific">Thalassiosira oceanica</name>
    <name type="common">Marine diatom</name>
    <dbReference type="NCBI Taxonomy" id="159749"/>
    <lineage>
        <taxon>Eukaryota</taxon>
        <taxon>Sar</taxon>
        <taxon>Stramenopiles</taxon>
        <taxon>Ochrophyta</taxon>
        <taxon>Bacillariophyta</taxon>
        <taxon>Coscinodiscophyceae</taxon>
        <taxon>Thalassiosirophycidae</taxon>
        <taxon>Thalassiosirales</taxon>
        <taxon>Thalassiosiraceae</taxon>
        <taxon>Thalassiosira</taxon>
    </lineage>
</organism>